<evidence type="ECO:0000256" key="1">
    <source>
        <dbReference type="SAM" id="Phobius"/>
    </source>
</evidence>
<organism evidence="2 3">
    <name type="scientific">Tetranychus urticae</name>
    <name type="common">Two-spotted spider mite</name>
    <dbReference type="NCBI Taxonomy" id="32264"/>
    <lineage>
        <taxon>Eukaryota</taxon>
        <taxon>Metazoa</taxon>
        <taxon>Ecdysozoa</taxon>
        <taxon>Arthropoda</taxon>
        <taxon>Chelicerata</taxon>
        <taxon>Arachnida</taxon>
        <taxon>Acari</taxon>
        <taxon>Acariformes</taxon>
        <taxon>Trombidiformes</taxon>
        <taxon>Prostigmata</taxon>
        <taxon>Eleutherengona</taxon>
        <taxon>Raphignathae</taxon>
        <taxon>Tetranychoidea</taxon>
        <taxon>Tetranychidae</taxon>
        <taxon>Tetranychus</taxon>
    </lineage>
</organism>
<reference evidence="2" key="2">
    <citation type="submission" date="2015-06" db="UniProtKB">
        <authorList>
            <consortium name="EnsemblMetazoa"/>
        </authorList>
    </citation>
    <scope>IDENTIFICATION</scope>
</reference>
<proteinExistence type="predicted"/>
<keyword evidence="1" id="KW-0812">Transmembrane</keyword>
<dbReference type="EnsemblMetazoa" id="tetur01g09270.1">
    <property type="protein sequence ID" value="tetur01g09270.1"/>
    <property type="gene ID" value="tetur01g09270"/>
</dbReference>
<accession>T1JS51</accession>
<name>T1JS51_TETUR</name>
<dbReference type="Proteomes" id="UP000015104">
    <property type="component" value="Unassembled WGS sequence"/>
</dbReference>
<keyword evidence="1" id="KW-0472">Membrane</keyword>
<keyword evidence="1" id="KW-1133">Transmembrane helix</keyword>
<dbReference type="HOGENOM" id="CLU_3280111_0_0_1"/>
<dbReference type="AlphaFoldDB" id="T1JS51"/>
<protein>
    <submittedName>
        <fullName evidence="2">Uncharacterized protein</fullName>
    </submittedName>
</protein>
<evidence type="ECO:0000313" key="2">
    <source>
        <dbReference type="EnsemblMetazoa" id="tetur01g09270.1"/>
    </source>
</evidence>
<reference evidence="3" key="1">
    <citation type="submission" date="2011-08" db="EMBL/GenBank/DDBJ databases">
        <authorList>
            <person name="Rombauts S."/>
        </authorList>
    </citation>
    <scope>NUCLEOTIDE SEQUENCE</scope>
    <source>
        <strain evidence="3">London</strain>
    </source>
</reference>
<dbReference type="EMBL" id="CAEY01000458">
    <property type="status" value="NOT_ANNOTATED_CDS"/>
    <property type="molecule type" value="Genomic_DNA"/>
</dbReference>
<keyword evidence="3" id="KW-1185">Reference proteome</keyword>
<feature type="transmembrane region" description="Helical" evidence="1">
    <location>
        <begin position="6"/>
        <end position="29"/>
    </location>
</feature>
<sequence length="41" mass="4915">MCNCRFEYNVIMVFIVLLRRYLAFIGVIYQQTSQFITICCT</sequence>
<evidence type="ECO:0000313" key="3">
    <source>
        <dbReference type="Proteomes" id="UP000015104"/>
    </source>
</evidence>